<feature type="compositionally biased region" description="Polar residues" evidence="3">
    <location>
        <begin position="651"/>
        <end position="662"/>
    </location>
</feature>
<dbReference type="Pfam" id="PF04886">
    <property type="entry name" value="PT"/>
    <property type="match status" value="1"/>
</dbReference>
<dbReference type="InterPro" id="IPR006970">
    <property type="entry name" value="PT"/>
</dbReference>
<evidence type="ECO:0000256" key="2">
    <source>
        <dbReference type="ARBA" id="ARBA00022737"/>
    </source>
</evidence>
<dbReference type="PANTHER" id="PTHR36489">
    <property type="entry name" value="PROTEIN-COUPLED RECEPTOR GPR1, PUTATIVE-RELATED"/>
    <property type="match status" value="1"/>
</dbReference>
<dbReference type="Proteomes" id="UP001530293">
    <property type="component" value="Unassembled WGS sequence"/>
</dbReference>
<dbReference type="SUPFAM" id="SSF49785">
    <property type="entry name" value="Galactose-binding domain-like"/>
    <property type="match status" value="1"/>
</dbReference>
<feature type="compositionally biased region" description="Low complexity" evidence="3">
    <location>
        <begin position="789"/>
        <end position="814"/>
    </location>
</feature>
<name>A0ABD3MDF3_9STRA</name>
<dbReference type="EMBL" id="JALLBG020000190">
    <property type="protein sequence ID" value="KAL3760207.1"/>
    <property type="molecule type" value="Genomic_DNA"/>
</dbReference>
<gene>
    <name evidence="4" type="ORF">ACHAWU_001717</name>
</gene>
<evidence type="ECO:0000313" key="4">
    <source>
        <dbReference type="EMBL" id="KAL3760207.1"/>
    </source>
</evidence>
<sequence>MMLLRRSSSFSFALVVEAFLATTVTLALLVLSLDTPAPRWQQYYQHQQHTTSATANSLLRASSSGGRPNVISTTSAKSGGGLKSATTATTTIIRESPFVSAYHPHQQYRDSTTLFHWEETDTAKTKIDDVDDDATILDQQFKPTNNGNRSDDETDGGLLLVNMNAPEKNNNMLQAATRNLQGNQGDCSTTAAYHPDYASGWSQGKCDLTVTCNSRGYDTELACCQAEYARQESGFCLSQLDNPPTTSPTKKGGPDVWYPDYSLPWTDGKCTNQVPVPSGRPTYISQLGCCKGAYGGQTSQACIAALVNPPTPGPTKTGGPDIWYPDYSLPWTDGRCINQVPVPSGRPTYISQLGCCKGAYGGQTSQACIAALVNPPTPGPTKTGGPDIWYPDYSLPWTDGRCINQVPVPSGRPTYISQLGCCKGAYGGQTSQACIAALPNPPTHSPTKTGGPDIWYPDYSLPWTDGRCINQVPVLSGRPTYISQLGCCKGAYGGQASKSCIKGLANPPTESPTSQPSKAPTNIPTTQVPTNHPTSKPTSKPTELPTRQPTSIPTLNPTATPTNAPTDKPTRSPTSIPTFTPTAAPTYAPTGKPTDAPTSIPTPSTVSPTRTPTSKPTKIPTDSPTSIPTHAPTAAPTNAPTGKPTEVPTYLPTSIPTFTPTADPTHAPTRNKPTEVPTHTPTYIPTQVPSTPPTEEPTNTPTSKPTEDPTYTPTFIPTLTSTADPTNTPTSKPTEDPTYTPTLTPTSTPTNAPTHSPTSNPTLTPTADPTNTPSREPTEYPTNTPTSIPTLNPTAAPTNTPSSEPTEHPTQTPTSIPTLIPTADPTNTPSSEPTEHPTQTPTSIPTAIPTAAPTNEPTSIPTHAPTAVPTGKPTKIPTDSPTSIPTHAPTAAPTNAPTGKPTEIPTRLPTSIPTEAPTADPTHAPTGKPTEVPTRTPTSAPTSTPTPVPTNTPTSKPTEIPTRLPTSIPTSAPTASPTVDPLLLVRKVRVRLQNKNYLHLREVQVFDYNNVNMALGKIATQSSFGGEPAEKGVNGILDDLFHTNNEAGATWEVDLGEGVAVSRVSLFNRNDGDVAHAALVSNRLSNSCVILMNYQGTYLKQYCIEDATNLFMLDLNFAGNTNSASPIADTCVPYSSPECDPSRPCSNGLCCSRYGFIMETSPTASGKGLRQLVQCMWLGGCDVRVVMFLDSVVMWKIPVRLIVVSSIKIHKASHGLGLMG</sequence>
<keyword evidence="1" id="KW-0732">Signal</keyword>
<feature type="compositionally biased region" description="Low complexity" evidence="3">
    <location>
        <begin position="553"/>
        <end position="645"/>
    </location>
</feature>
<feature type="compositionally biased region" description="Polar residues" evidence="3">
    <location>
        <begin position="763"/>
        <end position="788"/>
    </location>
</feature>
<dbReference type="InterPro" id="IPR008979">
    <property type="entry name" value="Galactose-bd-like_sf"/>
</dbReference>
<accession>A0ABD3MDF3</accession>
<organism evidence="4 5">
    <name type="scientific">Discostella pseudostelligera</name>
    <dbReference type="NCBI Taxonomy" id="259834"/>
    <lineage>
        <taxon>Eukaryota</taxon>
        <taxon>Sar</taxon>
        <taxon>Stramenopiles</taxon>
        <taxon>Ochrophyta</taxon>
        <taxon>Bacillariophyta</taxon>
        <taxon>Coscinodiscophyceae</taxon>
        <taxon>Thalassiosirophycidae</taxon>
        <taxon>Stephanodiscales</taxon>
        <taxon>Stephanodiscaceae</taxon>
        <taxon>Discostella</taxon>
    </lineage>
</organism>
<feature type="compositionally biased region" description="Polar residues" evidence="3">
    <location>
        <begin position="511"/>
        <end position="552"/>
    </location>
</feature>
<keyword evidence="5" id="KW-1185">Reference proteome</keyword>
<dbReference type="AlphaFoldDB" id="A0ABD3MDF3"/>
<reference evidence="4 5" key="1">
    <citation type="submission" date="2024-10" db="EMBL/GenBank/DDBJ databases">
        <title>Updated reference genomes for cyclostephanoid diatoms.</title>
        <authorList>
            <person name="Roberts W.R."/>
            <person name="Alverson A.J."/>
        </authorList>
    </citation>
    <scope>NUCLEOTIDE SEQUENCE [LARGE SCALE GENOMIC DNA]</scope>
    <source>
        <strain evidence="4 5">AJA232-27</strain>
    </source>
</reference>
<dbReference type="Gene3D" id="2.60.120.260">
    <property type="entry name" value="Galactose-binding domain-like"/>
    <property type="match status" value="1"/>
</dbReference>
<evidence type="ECO:0000313" key="5">
    <source>
        <dbReference type="Proteomes" id="UP001530293"/>
    </source>
</evidence>
<feature type="compositionally biased region" description="Low complexity" evidence="3">
    <location>
        <begin position="837"/>
        <end position="858"/>
    </location>
</feature>
<feature type="compositionally biased region" description="Low complexity" evidence="3">
    <location>
        <begin position="881"/>
        <end position="902"/>
    </location>
</feature>
<proteinExistence type="predicted"/>
<feature type="compositionally biased region" description="Low complexity" evidence="3">
    <location>
        <begin position="933"/>
        <end position="943"/>
    </location>
</feature>
<comment type="caution">
    <text evidence="4">The sequence shown here is derived from an EMBL/GenBank/DDBJ whole genome shotgun (WGS) entry which is preliminary data.</text>
</comment>
<dbReference type="PANTHER" id="PTHR36489:SF2">
    <property type="entry name" value="APPLE DOMAIN-CONTAINING PROTEIN"/>
    <property type="match status" value="1"/>
</dbReference>
<feature type="compositionally biased region" description="Polar residues" evidence="3">
    <location>
        <begin position="709"/>
        <end position="732"/>
    </location>
</feature>
<keyword evidence="2" id="KW-0677">Repeat</keyword>
<evidence type="ECO:0000256" key="3">
    <source>
        <dbReference type="SAM" id="MobiDB-lite"/>
    </source>
</evidence>
<feature type="compositionally biased region" description="Low complexity" evidence="3">
    <location>
        <begin position="736"/>
        <end position="762"/>
    </location>
</feature>
<evidence type="ECO:0000256" key="1">
    <source>
        <dbReference type="ARBA" id="ARBA00022729"/>
    </source>
</evidence>
<feature type="compositionally biased region" description="Polar residues" evidence="3">
    <location>
        <begin position="964"/>
        <end position="976"/>
    </location>
</feature>
<feature type="region of interest" description="Disordered" evidence="3">
    <location>
        <begin position="503"/>
        <end position="976"/>
    </location>
</feature>
<protein>
    <submittedName>
        <fullName evidence="4">Uncharacterized protein</fullName>
    </submittedName>
</protein>